<evidence type="ECO:0000256" key="1">
    <source>
        <dbReference type="SAM" id="MobiDB-lite"/>
    </source>
</evidence>
<feature type="region of interest" description="Disordered" evidence="1">
    <location>
        <begin position="421"/>
        <end position="603"/>
    </location>
</feature>
<evidence type="ECO:0000259" key="2">
    <source>
        <dbReference type="Pfam" id="PF22893"/>
    </source>
</evidence>
<dbReference type="Pfam" id="PF22893">
    <property type="entry name" value="ULD_2"/>
    <property type="match status" value="1"/>
</dbReference>
<gene>
    <name evidence="3" type="ORF">FGG08_005075</name>
</gene>
<dbReference type="EMBL" id="JAGHQL010000113">
    <property type="protein sequence ID" value="KAH0538340.1"/>
    <property type="molecule type" value="Genomic_DNA"/>
</dbReference>
<feature type="compositionally biased region" description="Basic and acidic residues" evidence="1">
    <location>
        <begin position="492"/>
        <end position="506"/>
    </location>
</feature>
<dbReference type="Proteomes" id="UP000698800">
    <property type="component" value="Unassembled WGS sequence"/>
</dbReference>
<dbReference type="OrthoDB" id="5429838at2759"/>
<proteinExistence type="predicted"/>
<organism evidence="3 4">
    <name type="scientific">Glutinoglossum americanum</name>
    <dbReference type="NCBI Taxonomy" id="1670608"/>
    <lineage>
        <taxon>Eukaryota</taxon>
        <taxon>Fungi</taxon>
        <taxon>Dikarya</taxon>
        <taxon>Ascomycota</taxon>
        <taxon>Pezizomycotina</taxon>
        <taxon>Geoglossomycetes</taxon>
        <taxon>Geoglossales</taxon>
        <taxon>Geoglossaceae</taxon>
        <taxon>Glutinoglossum</taxon>
    </lineage>
</organism>
<feature type="domain" description="Ubiquitin-like" evidence="2">
    <location>
        <begin position="207"/>
        <end position="285"/>
    </location>
</feature>
<feature type="compositionally biased region" description="Low complexity" evidence="1">
    <location>
        <begin position="667"/>
        <end position="676"/>
    </location>
</feature>
<comment type="caution">
    <text evidence="3">The sequence shown here is derived from an EMBL/GenBank/DDBJ whole genome shotgun (WGS) entry which is preliminary data.</text>
</comment>
<dbReference type="AlphaFoldDB" id="A0A9P8I4D4"/>
<name>A0A9P8I4D4_9PEZI</name>
<feature type="compositionally biased region" description="Polar residues" evidence="1">
    <location>
        <begin position="580"/>
        <end position="597"/>
    </location>
</feature>
<feature type="compositionally biased region" description="Pro residues" evidence="1">
    <location>
        <begin position="452"/>
        <end position="463"/>
    </location>
</feature>
<keyword evidence="4" id="KW-1185">Reference proteome</keyword>
<dbReference type="PANTHER" id="PTHR38886">
    <property type="entry name" value="SESA DOMAIN-CONTAINING PROTEIN"/>
    <property type="match status" value="1"/>
</dbReference>
<dbReference type="PANTHER" id="PTHR38886:SF1">
    <property type="entry name" value="NACHT-NTPASE AND P-LOOP NTPASES N-TERMINAL DOMAIN-CONTAINING PROTEIN"/>
    <property type="match status" value="1"/>
</dbReference>
<protein>
    <recommendedName>
        <fullName evidence="2">Ubiquitin-like domain-containing protein</fullName>
    </recommendedName>
</protein>
<feature type="region of interest" description="Disordered" evidence="1">
    <location>
        <begin position="642"/>
        <end position="686"/>
    </location>
</feature>
<reference evidence="3" key="1">
    <citation type="submission" date="2021-03" db="EMBL/GenBank/DDBJ databases">
        <title>Comparative genomics and phylogenomic investigation of the class Geoglossomycetes provide insights into ecological specialization and systematics.</title>
        <authorList>
            <person name="Melie T."/>
            <person name="Pirro S."/>
            <person name="Miller A.N."/>
            <person name="Quandt A."/>
        </authorList>
    </citation>
    <scope>NUCLEOTIDE SEQUENCE</scope>
    <source>
        <strain evidence="3">GBOQ0MN5Z8</strain>
    </source>
</reference>
<accession>A0A9P8I4D4</accession>
<sequence length="695" mass="76780">MVLPFGFSVGDFIAVVNLTQQVLRALNDSRGASTDYRDLIKSLSSLHHSLQTACHVFLGLSFNQGSGVGEPDRATVNGIRHELQCCKDILEGFLVRTNKYTQTLLNPRSMKGKCRDISVALRQISWTFKKDDVSKLERDLKSHVEAFGLYAVTIQYQVLNRAEHKIDQVAATTTGIELRLSELYDLMKIVNEALPKTLGNPWEVELPLYFQDAIGRNISIPLVFCSTKEAFHDALVIMFRGLPGHEKVESLEYRLQNQADGSVIQTEEWKLAIAPGKVIMMSILLQALAGLSDQSCPRCAVGNSGAAGDNKMNRCRLCQFEYEIVDRERIVELPDDAEPECQQPTAVEEAPVRKPDRKWTEKEFHRVSYIREKLTLKYPPVPSPLDAQSDMSHLPLSSSNGGSWFPCDCKLCMGRLPPMPSTRPVSSYRSGPNVSLNVGQRRYHTRSSYRGGPPPSPFPPPAPGTTAPPQLNFPLPTPSPYGATGSGSYWPEGEKRSPAPPEDRKASLGLAHDGAPSPPRASRPILKYSSGPSSTGFRIVRTPSIPPQRETAATVNMSRTPQPKSQTRPRHLGASARSRGLSSHSNPIQVSVESNNRSGHRRPRVYHIVREPERELEQTDQDAITARTPLTVEALRAAQVQQALGGGSNSQSRGSRGDHEDSEDNTSMDVSLSVLDSESDNPTTRYPLRRIITLV</sequence>
<feature type="compositionally biased region" description="Polar residues" evidence="1">
    <location>
        <begin position="423"/>
        <end position="438"/>
    </location>
</feature>
<feature type="compositionally biased region" description="Polar residues" evidence="1">
    <location>
        <begin position="551"/>
        <end position="566"/>
    </location>
</feature>
<evidence type="ECO:0000313" key="3">
    <source>
        <dbReference type="EMBL" id="KAH0538340.1"/>
    </source>
</evidence>
<dbReference type="InterPro" id="IPR054464">
    <property type="entry name" value="ULD_fung"/>
</dbReference>
<evidence type="ECO:0000313" key="4">
    <source>
        <dbReference type="Proteomes" id="UP000698800"/>
    </source>
</evidence>